<feature type="region of interest" description="Disordered" evidence="1">
    <location>
        <begin position="1"/>
        <end position="89"/>
    </location>
</feature>
<evidence type="ECO:0000256" key="1">
    <source>
        <dbReference type="SAM" id="MobiDB-lite"/>
    </source>
</evidence>
<sequence>MGLQPKQYTKCKRGQLKTSSQKQKKGKETEQKGNSKPILPQAGAMEQAREKDKRSKEGNGGRGKQGPVVYSGMNRKEGCNSSCGDDSRRGMKNLVQEQQRLTDVEGKTPLVNISEENRESLNPSEEAMKSSSDLIVYGAMEDEMSLGLHLLKATKPSKSVIPINAVISLTPKSVGADLKLTQRYKEGMHPVTKGVLRADDESTPDLKKVLCIKGHLRAQTPRTVHPSSLNEALVDIFLDGPVQHLFGGQEMSESIQGILERGETINLDTN</sequence>
<evidence type="ECO:0000313" key="2">
    <source>
        <dbReference type="EMBL" id="KAH9316834.1"/>
    </source>
</evidence>
<reference evidence="2 3" key="1">
    <citation type="journal article" date="2021" name="Nat. Plants">
        <title>The Taxus genome provides insights into paclitaxel biosynthesis.</title>
        <authorList>
            <person name="Xiong X."/>
            <person name="Gou J."/>
            <person name="Liao Q."/>
            <person name="Li Y."/>
            <person name="Zhou Q."/>
            <person name="Bi G."/>
            <person name="Li C."/>
            <person name="Du R."/>
            <person name="Wang X."/>
            <person name="Sun T."/>
            <person name="Guo L."/>
            <person name="Liang H."/>
            <person name="Lu P."/>
            <person name="Wu Y."/>
            <person name="Zhang Z."/>
            <person name="Ro D.K."/>
            <person name="Shang Y."/>
            <person name="Huang S."/>
            <person name="Yan J."/>
        </authorList>
    </citation>
    <scope>NUCLEOTIDE SEQUENCE [LARGE SCALE GENOMIC DNA]</scope>
    <source>
        <strain evidence="2">Ta-2019</strain>
    </source>
</reference>
<comment type="caution">
    <text evidence="2">The sequence shown here is derived from an EMBL/GenBank/DDBJ whole genome shotgun (WGS) entry which is preliminary data.</text>
</comment>
<dbReference type="EMBL" id="JAHRHJ020000004">
    <property type="protein sequence ID" value="KAH9316834.1"/>
    <property type="molecule type" value="Genomic_DNA"/>
</dbReference>
<protein>
    <submittedName>
        <fullName evidence="2">Uncharacterized protein</fullName>
    </submittedName>
</protein>
<keyword evidence="3" id="KW-1185">Reference proteome</keyword>
<dbReference type="AlphaFoldDB" id="A0AA38L9G8"/>
<proteinExistence type="predicted"/>
<evidence type="ECO:0000313" key="3">
    <source>
        <dbReference type="Proteomes" id="UP000824469"/>
    </source>
</evidence>
<name>A0AA38L9G8_TAXCH</name>
<organism evidence="2 3">
    <name type="scientific">Taxus chinensis</name>
    <name type="common">Chinese yew</name>
    <name type="synonym">Taxus wallichiana var. chinensis</name>
    <dbReference type="NCBI Taxonomy" id="29808"/>
    <lineage>
        <taxon>Eukaryota</taxon>
        <taxon>Viridiplantae</taxon>
        <taxon>Streptophyta</taxon>
        <taxon>Embryophyta</taxon>
        <taxon>Tracheophyta</taxon>
        <taxon>Spermatophyta</taxon>
        <taxon>Pinopsida</taxon>
        <taxon>Pinidae</taxon>
        <taxon>Conifers II</taxon>
        <taxon>Cupressales</taxon>
        <taxon>Taxaceae</taxon>
        <taxon>Taxus</taxon>
    </lineage>
</organism>
<dbReference type="Proteomes" id="UP000824469">
    <property type="component" value="Unassembled WGS sequence"/>
</dbReference>
<gene>
    <name evidence="2" type="ORF">KI387_018603</name>
</gene>
<feature type="compositionally biased region" description="Basic and acidic residues" evidence="1">
    <location>
        <begin position="47"/>
        <end position="59"/>
    </location>
</feature>
<accession>A0AA38L9G8</accession>